<dbReference type="PROSITE" id="PS01124">
    <property type="entry name" value="HTH_ARAC_FAMILY_2"/>
    <property type="match status" value="1"/>
</dbReference>
<dbReference type="RefSeq" id="WP_326122134.1">
    <property type="nucleotide sequence ID" value="NZ_JARSFG010000006.1"/>
</dbReference>
<keyword evidence="4" id="KW-0732">Signal</keyword>
<dbReference type="SUPFAM" id="SSF46689">
    <property type="entry name" value="Homeodomain-like"/>
    <property type="match status" value="2"/>
</dbReference>
<evidence type="ECO:0000256" key="1">
    <source>
        <dbReference type="ARBA" id="ARBA00004196"/>
    </source>
</evidence>
<dbReference type="InterPro" id="IPR051313">
    <property type="entry name" value="Bact_iron-sidero_bind"/>
</dbReference>
<protein>
    <submittedName>
        <fullName evidence="9">AraC family transcriptional regulator</fullName>
    </submittedName>
</protein>
<evidence type="ECO:0000256" key="2">
    <source>
        <dbReference type="ARBA" id="ARBA00008814"/>
    </source>
</evidence>
<evidence type="ECO:0000256" key="6">
    <source>
        <dbReference type="ARBA" id="ARBA00023163"/>
    </source>
</evidence>
<dbReference type="PROSITE" id="PS50983">
    <property type="entry name" value="FE_B12_PBP"/>
    <property type="match status" value="1"/>
</dbReference>
<organism evidence="9 10">
    <name type="scientific">Metasolibacillus meyeri</name>
    <dbReference type="NCBI Taxonomy" id="1071052"/>
    <lineage>
        <taxon>Bacteria</taxon>
        <taxon>Bacillati</taxon>
        <taxon>Bacillota</taxon>
        <taxon>Bacilli</taxon>
        <taxon>Bacillales</taxon>
        <taxon>Caryophanaceae</taxon>
        <taxon>Metasolibacillus</taxon>
    </lineage>
</organism>
<comment type="similarity">
    <text evidence="2">Belongs to the bacterial solute-binding protein 8 family.</text>
</comment>
<dbReference type="PANTHER" id="PTHR30532:SF1">
    <property type="entry name" value="IRON(3+)-HYDROXAMATE-BINDING PROTEIN FHUD"/>
    <property type="match status" value="1"/>
</dbReference>
<evidence type="ECO:0000256" key="4">
    <source>
        <dbReference type="ARBA" id="ARBA00022729"/>
    </source>
</evidence>
<feature type="domain" description="HTH araC/xylS-type" evidence="7">
    <location>
        <begin position="167"/>
        <end position="265"/>
    </location>
</feature>
<keyword evidence="3" id="KW-0813">Transport</keyword>
<keyword evidence="5" id="KW-0805">Transcription regulation</keyword>
<evidence type="ECO:0000259" key="7">
    <source>
        <dbReference type="PROSITE" id="PS01124"/>
    </source>
</evidence>
<evidence type="ECO:0000313" key="10">
    <source>
        <dbReference type="Proteomes" id="UP001344888"/>
    </source>
</evidence>
<dbReference type="GO" id="GO:0030288">
    <property type="term" value="C:outer membrane-bounded periplasmic space"/>
    <property type="evidence" value="ECO:0007669"/>
    <property type="project" value="TreeGrafter"/>
</dbReference>
<sequence>MKYDADRFLVEQMFIKVTHVEYVDTIALPYTAQVKSNVWLMVIEGDICLSFDNKQHHASGFQLIHLAKEGYFTITSKSNTRLYIIYYSKKILYGDSLLKVLLQRSAFNQPLFVYPVVHTETVVEVVDKLYWHYQHQQKLAVQACFHQLMTHTFMEIEQQELPKNPIQQALDYIDRHLHELVTVQDVAVAIQLSEYQLWELFKKHFGQSTKQYIQERQRQLAEHYLLQPHYQIKDVMRALNFDSEVYFSRLFKKWTGYTPSEFTKKSANLLSEKSINNENRFHYNENYLARGIQLESKEHELVMKRNRMNSIKLPFLISLLALLVACGDDTTQTTNSNDGTAQTEETATRVIVDTAGREVEIPAKPEQIVMQGNAIGDLVALGIEPIGVDRRFIDSGVIEDKGKISAADIGYPTNFEQVLSLKPDLIMLGYVMDDEIEKASKIAPTVTFDGMLPLKERFPTVADLVGKKEEGEKILKDYEENVGAMWQQLYTGGVIAEGETAVVLQYYWNKTMYVMKTGGVANLLYHPAGLAMDEKVQALQPNSGPYIEIAEESMHDLLIGDHLFVLVSVDPEAKKVFEELQQKPLWNALPAVKNKKVHYVEDSWNYTDMTTSTMLLEEMPNILTK</sequence>
<dbReference type="EMBL" id="JARSFG010000006">
    <property type="protein sequence ID" value="MEC1177684.1"/>
    <property type="molecule type" value="Genomic_DNA"/>
</dbReference>
<dbReference type="Gene3D" id="3.40.50.1980">
    <property type="entry name" value="Nitrogenase molybdenum iron protein domain"/>
    <property type="match status" value="2"/>
</dbReference>
<dbReference type="Proteomes" id="UP001344888">
    <property type="component" value="Unassembled WGS sequence"/>
</dbReference>
<dbReference type="InterPro" id="IPR009057">
    <property type="entry name" value="Homeodomain-like_sf"/>
</dbReference>
<feature type="domain" description="Fe/B12 periplasmic-binding" evidence="8">
    <location>
        <begin position="366"/>
        <end position="625"/>
    </location>
</feature>
<evidence type="ECO:0000313" key="9">
    <source>
        <dbReference type="EMBL" id="MEC1177684.1"/>
    </source>
</evidence>
<dbReference type="GO" id="GO:1901678">
    <property type="term" value="P:iron coordination entity transport"/>
    <property type="evidence" value="ECO:0007669"/>
    <property type="project" value="UniProtKB-ARBA"/>
</dbReference>
<dbReference type="InterPro" id="IPR018060">
    <property type="entry name" value="HTH_AraC"/>
</dbReference>
<comment type="caution">
    <text evidence="9">The sequence shown here is derived from an EMBL/GenBank/DDBJ whole genome shotgun (WGS) entry which is preliminary data.</text>
</comment>
<dbReference type="SUPFAM" id="SSF53807">
    <property type="entry name" value="Helical backbone' metal receptor"/>
    <property type="match status" value="1"/>
</dbReference>
<keyword evidence="10" id="KW-1185">Reference proteome</keyword>
<evidence type="ECO:0000256" key="3">
    <source>
        <dbReference type="ARBA" id="ARBA00022448"/>
    </source>
</evidence>
<accession>A0AAW9NQV0</accession>
<dbReference type="Pfam" id="PF01497">
    <property type="entry name" value="Peripla_BP_2"/>
    <property type="match status" value="1"/>
</dbReference>
<evidence type="ECO:0000259" key="8">
    <source>
        <dbReference type="PROSITE" id="PS50983"/>
    </source>
</evidence>
<dbReference type="GO" id="GO:0003700">
    <property type="term" value="F:DNA-binding transcription factor activity"/>
    <property type="evidence" value="ECO:0007669"/>
    <property type="project" value="InterPro"/>
</dbReference>
<keyword evidence="6" id="KW-0804">Transcription</keyword>
<dbReference type="InterPro" id="IPR002491">
    <property type="entry name" value="ABC_transptr_periplasmic_BD"/>
</dbReference>
<comment type="subcellular location">
    <subcellularLocation>
        <location evidence="1">Cell envelope</location>
    </subcellularLocation>
</comment>
<gene>
    <name evidence="9" type="ORF">P9B03_04245</name>
</gene>
<evidence type="ECO:0000256" key="5">
    <source>
        <dbReference type="ARBA" id="ARBA00023015"/>
    </source>
</evidence>
<dbReference type="Gene3D" id="1.10.10.60">
    <property type="entry name" value="Homeodomain-like"/>
    <property type="match status" value="2"/>
</dbReference>
<proteinExistence type="inferred from homology"/>
<name>A0AAW9NQV0_9BACL</name>
<dbReference type="AlphaFoldDB" id="A0AAW9NQV0"/>
<dbReference type="Pfam" id="PF12833">
    <property type="entry name" value="HTH_18"/>
    <property type="match status" value="1"/>
</dbReference>
<dbReference type="GO" id="GO:0043565">
    <property type="term" value="F:sequence-specific DNA binding"/>
    <property type="evidence" value="ECO:0007669"/>
    <property type="project" value="InterPro"/>
</dbReference>
<dbReference type="SMART" id="SM00342">
    <property type="entry name" value="HTH_ARAC"/>
    <property type="match status" value="1"/>
</dbReference>
<dbReference type="PANTHER" id="PTHR30532">
    <property type="entry name" value="IRON III DICITRATE-BINDING PERIPLASMIC PROTEIN"/>
    <property type="match status" value="1"/>
</dbReference>
<reference evidence="9 10" key="1">
    <citation type="submission" date="2023-03" db="EMBL/GenBank/DDBJ databases">
        <title>Bacillus Genome Sequencing.</title>
        <authorList>
            <person name="Dunlap C."/>
        </authorList>
    </citation>
    <scope>NUCLEOTIDE SEQUENCE [LARGE SCALE GENOMIC DNA]</scope>
    <source>
        <strain evidence="9 10">B-59205</strain>
    </source>
</reference>